<protein>
    <submittedName>
        <fullName evidence="1">Uncharacterized protein</fullName>
    </submittedName>
</protein>
<dbReference type="AlphaFoldDB" id="A0A4Q1UGW1"/>
<name>A0A4Q1UGW1_9HYPH</name>
<sequence length="325" mass="36832">MDLSRSISLLGRPSTDPDVQALLASLKIIRQPSVDIDEEDDDRILSAEDWLTNRQLGMELGFEARAHLLGEDDFDPHTEPMVLSQVYFYRNHPGVKPYRGLLPFNIGLEDDRTSVRTKLAAYEPTRRSYLRDTWETQLCRLTVSYVDGGTRIGFVLCLLRPPAMPADADDAALVPSIAQIARAMGKPLADPELRLTFAPLRLEQNLMEDENGSIASFTRHHGIELRFRYIDRGREQALANVLFYREHEAEGARWPGELPRGLAFDDSPERVMQTVGRPPDHLLDEEFEGYATWHFVEYSLQVKYSTMENLVLCVQMMAANVAAAP</sequence>
<dbReference type="RefSeq" id="WP_129468913.1">
    <property type="nucleotide sequence ID" value="NZ_MZXX01000047.1"/>
</dbReference>
<gene>
    <name evidence="1" type="ORF">B5V01_33715</name>
</gene>
<reference evidence="1 2" key="1">
    <citation type="submission" date="2017-03" db="EMBL/GenBank/DDBJ databases">
        <authorList>
            <person name="Safronova V.I."/>
            <person name="Sazanova A.L."/>
            <person name="Chirak E.R."/>
        </authorList>
    </citation>
    <scope>NUCLEOTIDE SEQUENCE [LARGE SCALE GENOMIC DNA]</scope>
    <source>
        <strain evidence="1 2">Opo-242</strain>
    </source>
</reference>
<organism evidence="1 2">
    <name type="scientific">Mesorhizobium erdmanii</name>
    <dbReference type="NCBI Taxonomy" id="1777866"/>
    <lineage>
        <taxon>Bacteria</taxon>
        <taxon>Pseudomonadati</taxon>
        <taxon>Pseudomonadota</taxon>
        <taxon>Alphaproteobacteria</taxon>
        <taxon>Hyphomicrobiales</taxon>
        <taxon>Phyllobacteriaceae</taxon>
        <taxon>Mesorhizobium</taxon>
    </lineage>
</organism>
<proteinExistence type="predicted"/>
<dbReference type="Proteomes" id="UP000290444">
    <property type="component" value="Unassembled WGS sequence"/>
</dbReference>
<dbReference type="EMBL" id="MZXX01000047">
    <property type="protein sequence ID" value="RXT34012.1"/>
    <property type="molecule type" value="Genomic_DNA"/>
</dbReference>
<evidence type="ECO:0000313" key="2">
    <source>
        <dbReference type="Proteomes" id="UP000290444"/>
    </source>
</evidence>
<accession>A0A4Q1UGW1</accession>
<evidence type="ECO:0000313" key="1">
    <source>
        <dbReference type="EMBL" id="RXT34012.1"/>
    </source>
</evidence>
<comment type="caution">
    <text evidence="1">The sequence shown here is derived from an EMBL/GenBank/DDBJ whole genome shotgun (WGS) entry which is preliminary data.</text>
</comment>